<proteinExistence type="predicted"/>
<organism evidence="2 3">
    <name type="scientific">Sphingomonas rosea</name>
    <dbReference type="NCBI Taxonomy" id="335605"/>
    <lineage>
        <taxon>Bacteria</taxon>
        <taxon>Pseudomonadati</taxon>
        <taxon>Pseudomonadota</taxon>
        <taxon>Alphaproteobacteria</taxon>
        <taxon>Sphingomonadales</taxon>
        <taxon>Sphingomonadaceae</taxon>
        <taxon>Sphingomonas</taxon>
    </lineage>
</organism>
<accession>A0ABP7TNE3</accession>
<feature type="transmembrane region" description="Helical" evidence="1">
    <location>
        <begin position="76"/>
        <end position="94"/>
    </location>
</feature>
<gene>
    <name evidence="2" type="ORF">GCM10022281_04950</name>
</gene>
<sequence length="141" mass="15117">MRRVTALALQASAIANGLLLLSAIALLLMQPEGATLNSRWFGLQVLVALALVWTLVLTSFVILAELLQKRAGWSPVATVVTTIAVDFAVVWLLSGGTAPWSTNPYTLWRDAWTIGWLLASSLLATGLFSFLSGLGGKEEPH</sequence>
<dbReference type="Proteomes" id="UP001424459">
    <property type="component" value="Unassembled WGS sequence"/>
</dbReference>
<keyword evidence="1" id="KW-0812">Transmembrane</keyword>
<protein>
    <submittedName>
        <fullName evidence="2">Uncharacterized protein</fullName>
    </submittedName>
</protein>
<evidence type="ECO:0000313" key="3">
    <source>
        <dbReference type="Proteomes" id="UP001424459"/>
    </source>
</evidence>
<dbReference type="RefSeq" id="WP_344695405.1">
    <property type="nucleotide sequence ID" value="NZ_BAABBR010000001.1"/>
</dbReference>
<name>A0ABP7TNE3_9SPHN</name>
<feature type="transmembrane region" description="Helical" evidence="1">
    <location>
        <begin position="7"/>
        <end position="29"/>
    </location>
</feature>
<comment type="caution">
    <text evidence="2">The sequence shown here is derived from an EMBL/GenBank/DDBJ whole genome shotgun (WGS) entry which is preliminary data.</text>
</comment>
<dbReference type="EMBL" id="BAABBR010000001">
    <property type="protein sequence ID" value="GAA4028870.1"/>
    <property type="molecule type" value="Genomic_DNA"/>
</dbReference>
<keyword evidence="1" id="KW-0472">Membrane</keyword>
<feature type="transmembrane region" description="Helical" evidence="1">
    <location>
        <begin position="114"/>
        <end position="134"/>
    </location>
</feature>
<evidence type="ECO:0000313" key="2">
    <source>
        <dbReference type="EMBL" id="GAA4028870.1"/>
    </source>
</evidence>
<keyword evidence="3" id="KW-1185">Reference proteome</keyword>
<reference evidence="3" key="1">
    <citation type="journal article" date="2019" name="Int. J. Syst. Evol. Microbiol.">
        <title>The Global Catalogue of Microorganisms (GCM) 10K type strain sequencing project: providing services to taxonomists for standard genome sequencing and annotation.</title>
        <authorList>
            <consortium name="The Broad Institute Genomics Platform"/>
            <consortium name="The Broad Institute Genome Sequencing Center for Infectious Disease"/>
            <person name="Wu L."/>
            <person name="Ma J."/>
        </authorList>
    </citation>
    <scope>NUCLEOTIDE SEQUENCE [LARGE SCALE GENOMIC DNA]</scope>
    <source>
        <strain evidence="3">JCM 17564</strain>
    </source>
</reference>
<keyword evidence="1" id="KW-1133">Transmembrane helix</keyword>
<feature type="transmembrane region" description="Helical" evidence="1">
    <location>
        <begin position="41"/>
        <end position="64"/>
    </location>
</feature>
<evidence type="ECO:0000256" key="1">
    <source>
        <dbReference type="SAM" id="Phobius"/>
    </source>
</evidence>